<dbReference type="Proteomes" id="UP000198432">
    <property type="component" value="Unassembled WGS sequence"/>
</dbReference>
<dbReference type="AlphaFoldDB" id="A0A239JGP2"/>
<name>A0A239JGP2_9BACT</name>
<dbReference type="EMBL" id="FZOQ01000021">
    <property type="protein sequence ID" value="SNT03904.1"/>
    <property type="molecule type" value="Genomic_DNA"/>
</dbReference>
<organism evidence="1 2">
    <name type="scientific">Pontibacter ummariensis</name>
    <dbReference type="NCBI Taxonomy" id="1610492"/>
    <lineage>
        <taxon>Bacteria</taxon>
        <taxon>Pseudomonadati</taxon>
        <taxon>Bacteroidota</taxon>
        <taxon>Cytophagia</taxon>
        <taxon>Cytophagales</taxon>
        <taxon>Hymenobacteraceae</taxon>
        <taxon>Pontibacter</taxon>
    </lineage>
</organism>
<evidence type="ECO:0000313" key="2">
    <source>
        <dbReference type="Proteomes" id="UP000198432"/>
    </source>
</evidence>
<evidence type="ECO:0000313" key="1">
    <source>
        <dbReference type="EMBL" id="SNT03904.1"/>
    </source>
</evidence>
<protein>
    <submittedName>
        <fullName evidence="1">Uncharacterized protein</fullName>
    </submittedName>
</protein>
<dbReference type="RefSeq" id="WP_179223112.1">
    <property type="nucleotide sequence ID" value="NZ_FZOQ01000021.1"/>
</dbReference>
<keyword evidence="2" id="KW-1185">Reference proteome</keyword>
<sequence length="150" mass="17404">MKTVRHEFVEYIPEKLEEGVVYISVSYGTVAHSCCCGCGMEVSTPLSPTDWKLTYDGESISLYPSIGNWNFPCKSHYWITNNKIRWAGQWNNKEIKEGQQQDRFEKAVYYEKKRSTASKEDRKLVEETKEESHVSANGIWGKLKKWLANL</sequence>
<gene>
    <name evidence="1" type="ORF">SAMN06296052_12161</name>
</gene>
<dbReference type="Pfam" id="PF20137">
    <property type="entry name" value="BubE"/>
    <property type="match status" value="1"/>
</dbReference>
<proteinExistence type="predicted"/>
<dbReference type="InterPro" id="IPR045384">
    <property type="entry name" value="DUF6527"/>
</dbReference>
<accession>A0A239JGP2</accession>
<reference evidence="2" key="1">
    <citation type="submission" date="2017-06" db="EMBL/GenBank/DDBJ databases">
        <authorList>
            <person name="Varghese N."/>
            <person name="Submissions S."/>
        </authorList>
    </citation>
    <scope>NUCLEOTIDE SEQUENCE [LARGE SCALE GENOMIC DNA]</scope>
    <source>
        <strain evidence="2">NKM1</strain>
    </source>
</reference>